<gene>
    <name evidence="14" type="primary">LOC108671109</name>
</gene>
<dbReference type="InterPro" id="IPR018247">
    <property type="entry name" value="EF_Hand_1_Ca_BS"/>
</dbReference>
<keyword evidence="13" id="KW-1185">Reference proteome</keyword>
<evidence type="ECO:0000259" key="12">
    <source>
        <dbReference type="PROSITE" id="PS51465"/>
    </source>
</evidence>
<dbReference type="Pfam" id="PF07648">
    <property type="entry name" value="Kazal_2"/>
    <property type="match status" value="1"/>
</dbReference>
<comment type="caution">
    <text evidence="8">Lacks conserved residue(s) required for the propagation of feature annotation.</text>
</comment>
<comment type="subcellular location">
    <subcellularLocation>
        <location evidence="1">Secreted</location>
    </subcellularLocation>
</comment>
<evidence type="ECO:0000256" key="5">
    <source>
        <dbReference type="ARBA" id="ARBA00022837"/>
    </source>
</evidence>
<dbReference type="Proteomes" id="UP000694843">
    <property type="component" value="Unplaced"/>
</dbReference>
<feature type="disulfide bond" evidence="8">
    <location>
        <begin position="100"/>
        <end position="107"/>
    </location>
</feature>
<feature type="compositionally biased region" description="Basic residues" evidence="10">
    <location>
        <begin position="270"/>
        <end position="279"/>
    </location>
</feature>
<feature type="compositionally biased region" description="Basic residues" evidence="10">
    <location>
        <begin position="471"/>
        <end position="482"/>
    </location>
</feature>
<name>A0A979FH36_HYAAZ</name>
<keyword evidence="9" id="KW-0175">Coiled coil</keyword>
<dbReference type="RefSeq" id="XP_047736250.1">
    <property type="nucleotide sequence ID" value="XM_047880294.1"/>
</dbReference>
<evidence type="ECO:0000313" key="14">
    <source>
        <dbReference type="RefSeq" id="XP_047736250.1"/>
    </source>
</evidence>
<proteinExistence type="predicted"/>
<feature type="region of interest" description="Disordered" evidence="10">
    <location>
        <begin position="466"/>
        <end position="491"/>
    </location>
</feature>
<dbReference type="InterPro" id="IPR036857">
    <property type="entry name" value="Thyroglobulin_1_sf"/>
</dbReference>
<dbReference type="Gene3D" id="1.10.238.10">
    <property type="entry name" value="EF-hand"/>
    <property type="match status" value="2"/>
</dbReference>
<feature type="domain" description="Thyroglobulin type-1" evidence="11">
    <location>
        <begin position="63"/>
        <end position="131"/>
    </location>
</feature>
<keyword evidence="4" id="KW-0677">Repeat</keyword>
<evidence type="ECO:0000256" key="8">
    <source>
        <dbReference type="PROSITE-ProRule" id="PRU00500"/>
    </source>
</evidence>
<feature type="domain" description="Thyroglobulin type-1" evidence="11">
    <location>
        <begin position="311"/>
        <end position="364"/>
    </location>
</feature>
<keyword evidence="7" id="KW-0325">Glycoprotein</keyword>
<dbReference type="SUPFAM" id="SSF47473">
    <property type="entry name" value="EF-hand"/>
    <property type="match status" value="2"/>
</dbReference>
<dbReference type="PANTHER" id="PTHR12352:SF3">
    <property type="entry name" value="NIDOGEN-2"/>
    <property type="match status" value="1"/>
</dbReference>
<evidence type="ECO:0000256" key="6">
    <source>
        <dbReference type="ARBA" id="ARBA00023157"/>
    </source>
</evidence>
<dbReference type="SUPFAM" id="SSF57610">
    <property type="entry name" value="Thyroglobulin type-1 domain"/>
    <property type="match status" value="2"/>
</dbReference>
<feature type="coiled-coil region" evidence="9">
    <location>
        <begin position="366"/>
        <end position="393"/>
    </location>
</feature>
<reference evidence="14" key="1">
    <citation type="submission" date="2025-08" db="UniProtKB">
        <authorList>
            <consortium name="RefSeq"/>
        </authorList>
    </citation>
    <scope>IDENTIFICATION</scope>
    <source>
        <tissue evidence="14">Whole organism</tissue>
    </source>
</reference>
<evidence type="ECO:0000256" key="7">
    <source>
        <dbReference type="ARBA" id="ARBA00023180"/>
    </source>
</evidence>
<dbReference type="InterPro" id="IPR036058">
    <property type="entry name" value="Kazal_dom_sf"/>
</dbReference>
<keyword evidence="3" id="KW-0732">Signal</keyword>
<keyword evidence="5" id="KW-0106">Calcium</keyword>
<keyword evidence="6 8" id="KW-1015">Disulfide bond</keyword>
<sequence>DLGALAQDCRLMDACRGGRYNSSEGPQVCGTNGNTYLNLCHLRSVVCQGGAVSLKHEGPCLATEKCWDKQRAAQQELAAGAKGVYVPECQASGLFEPLQCHTDTGYCWCVLPDGTLVGGSANGARIKDLNCTAAAHAGGCHKSRRFIFVENVARHILDEYQRLPSSPRQSRKKTKKAKRSDQLTAALTWKFNTLDVNSDGRVTAREYRGIRRVVRRIVKPRACAKLFPLLCDADADAAVSRREWQQCWRASIQPGPVARKPPGTTTPRPNPRKCTRRGCRTPTTPTTLHHPHHSPPPLKKAMRGTVAGGQGATCRDERVKAERQARSSGNGTVFVPECDDRGRYRRYQCFGVPETSWSLDQLTGSLDQLTGSLDQLTVSLDQLTESLDQLTGAGGGQAREAGVGRVFAELDANNNNKIDRSEKKMLKERVMSMERLRRCGRHIHKVCDADDDRAITALEWRTCLLGGPPPHPRHPNPKHPRRGNITGAAAEKNWQLINPFEAILKPEEEET</sequence>
<dbReference type="PANTHER" id="PTHR12352">
    <property type="entry name" value="SECRETED MODULAR CALCIUM-BINDING PROTEIN"/>
    <property type="match status" value="1"/>
</dbReference>
<dbReference type="OrthoDB" id="5986054at2759"/>
<dbReference type="CDD" id="cd00191">
    <property type="entry name" value="TY"/>
    <property type="match status" value="2"/>
</dbReference>
<feature type="region of interest" description="Disordered" evidence="10">
    <location>
        <begin position="253"/>
        <end position="316"/>
    </location>
</feature>
<protein>
    <submittedName>
        <fullName evidence="14">SPARC-related modular calcium-binding protein 2</fullName>
    </submittedName>
</protein>
<dbReference type="GO" id="GO:0005509">
    <property type="term" value="F:calcium ion binding"/>
    <property type="evidence" value="ECO:0007669"/>
    <property type="project" value="InterPro"/>
</dbReference>
<dbReference type="InterPro" id="IPR002350">
    <property type="entry name" value="Kazal_dom"/>
</dbReference>
<dbReference type="PROSITE" id="PS00018">
    <property type="entry name" value="EF_HAND_1"/>
    <property type="match status" value="2"/>
</dbReference>
<evidence type="ECO:0000256" key="4">
    <source>
        <dbReference type="ARBA" id="ARBA00022737"/>
    </source>
</evidence>
<dbReference type="SMART" id="SM00280">
    <property type="entry name" value="KAZAL"/>
    <property type="match status" value="1"/>
</dbReference>
<dbReference type="GeneID" id="108671109"/>
<dbReference type="InterPro" id="IPR019577">
    <property type="entry name" value="SPARC/Testican_Ca-bd-dom"/>
</dbReference>
<dbReference type="Gene3D" id="3.30.60.30">
    <property type="match status" value="1"/>
</dbReference>
<dbReference type="PROSITE" id="PS51465">
    <property type="entry name" value="KAZAL_2"/>
    <property type="match status" value="1"/>
</dbReference>
<dbReference type="PROSITE" id="PS00484">
    <property type="entry name" value="THYROGLOBULIN_1_1"/>
    <property type="match status" value="1"/>
</dbReference>
<evidence type="ECO:0000256" key="2">
    <source>
        <dbReference type="ARBA" id="ARBA00022525"/>
    </source>
</evidence>
<dbReference type="SMART" id="SM00211">
    <property type="entry name" value="TY"/>
    <property type="match status" value="1"/>
</dbReference>
<evidence type="ECO:0000313" key="13">
    <source>
        <dbReference type="Proteomes" id="UP000694843"/>
    </source>
</evidence>
<evidence type="ECO:0000256" key="3">
    <source>
        <dbReference type="ARBA" id="ARBA00022729"/>
    </source>
</evidence>
<dbReference type="InterPro" id="IPR000716">
    <property type="entry name" value="Thyroglobulin_1"/>
</dbReference>
<accession>A0A979FH36</accession>
<feature type="non-terminal residue" evidence="14">
    <location>
        <position position="1"/>
    </location>
</feature>
<evidence type="ECO:0000256" key="9">
    <source>
        <dbReference type="SAM" id="Coils"/>
    </source>
</evidence>
<dbReference type="GO" id="GO:0005615">
    <property type="term" value="C:extracellular space"/>
    <property type="evidence" value="ECO:0007669"/>
    <property type="project" value="TreeGrafter"/>
</dbReference>
<dbReference type="CTD" id="36048"/>
<organism evidence="13 14">
    <name type="scientific">Hyalella azteca</name>
    <name type="common">Amphipod</name>
    <dbReference type="NCBI Taxonomy" id="294128"/>
    <lineage>
        <taxon>Eukaryota</taxon>
        <taxon>Metazoa</taxon>
        <taxon>Ecdysozoa</taxon>
        <taxon>Arthropoda</taxon>
        <taxon>Crustacea</taxon>
        <taxon>Multicrustacea</taxon>
        <taxon>Malacostraca</taxon>
        <taxon>Eumalacostraca</taxon>
        <taxon>Peracarida</taxon>
        <taxon>Amphipoda</taxon>
        <taxon>Senticaudata</taxon>
        <taxon>Talitrida</taxon>
        <taxon>Talitroidea</taxon>
        <taxon>Hyalellidae</taxon>
        <taxon>Hyalella</taxon>
    </lineage>
</organism>
<dbReference type="SUPFAM" id="SSF100895">
    <property type="entry name" value="Kazal-type serine protease inhibitors"/>
    <property type="match status" value="1"/>
</dbReference>
<evidence type="ECO:0000256" key="1">
    <source>
        <dbReference type="ARBA" id="ARBA00004613"/>
    </source>
</evidence>
<evidence type="ECO:0000256" key="10">
    <source>
        <dbReference type="SAM" id="MobiDB-lite"/>
    </source>
</evidence>
<dbReference type="Pfam" id="PF00086">
    <property type="entry name" value="Thyroglobulin_1"/>
    <property type="match status" value="2"/>
</dbReference>
<dbReference type="PROSITE" id="PS51162">
    <property type="entry name" value="THYROGLOBULIN_1_2"/>
    <property type="match status" value="2"/>
</dbReference>
<dbReference type="Pfam" id="PF10591">
    <property type="entry name" value="SPARC_Ca_bdg"/>
    <property type="match status" value="2"/>
</dbReference>
<keyword evidence="2" id="KW-0964">Secreted</keyword>
<dbReference type="InterPro" id="IPR051950">
    <property type="entry name" value="Dev_reg/Prot_inhib"/>
</dbReference>
<dbReference type="AlphaFoldDB" id="A0A979FH36"/>
<dbReference type="Gene3D" id="4.10.800.10">
    <property type="entry name" value="Thyroglobulin type-1"/>
    <property type="match status" value="2"/>
</dbReference>
<feature type="domain" description="Kazal-like" evidence="12">
    <location>
        <begin position="3"/>
        <end position="62"/>
    </location>
</feature>
<dbReference type="KEGG" id="hazt:108671109"/>
<dbReference type="OMA" id="KRMGPNP"/>
<dbReference type="CDD" id="cd00104">
    <property type="entry name" value="KAZAL_FS"/>
    <property type="match status" value="1"/>
</dbReference>
<dbReference type="InterPro" id="IPR011992">
    <property type="entry name" value="EF-hand-dom_pair"/>
</dbReference>
<evidence type="ECO:0000259" key="11">
    <source>
        <dbReference type="PROSITE" id="PS51162"/>
    </source>
</evidence>